<dbReference type="PANTHER" id="PTHR42878">
    <property type="entry name" value="TWO-COMPONENT HISTIDINE KINASE"/>
    <property type="match status" value="1"/>
</dbReference>
<dbReference type="Gene3D" id="3.30.450.20">
    <property type="entry name" value="PAS domain"/>
    <property type="match status" value="2"/>
</dbReference>
<keyword evidence="10" id="KW-0418">Kinase</keyword>
<evidence type="ECO:0000256" key="2">
    <source>
        <dbReference type="ARBA" id="ARBA00004141"/>
    </source>
</evidence>
<feature type="domain" description="Histidine kinase" evidence="16">
    <location>
        <begin position="376"/>
        <end position="593"/>
    </location>
</feature>
<dbReference type="FunFam" id="1.10.287.130:FF:000008">
    <property type="entry name" value="Two-component sensor histidine kinase"/>
    <property type="match status" value="1"/>
</dbReference>
<evidence type="ECO:0000256" key="11">
    <source>
        <dbReference type="ARBA" id="ARBA00022840"/>
    </source>
</evidence>
<dbReference type="InterPro" id="IPR036097">
    <property type="entry name" value="HisK_dim/P_sf"/>
</dbReference>
<dbReference type="Gene3D" id="6.10.340.10">
    <property type="match status" value="1"/>
</dbReference>
<dbReference type="InterPro" id="IPR000014">
    <property type="entry name" value="PAS"/>
</dbReference>
<protein>
    <recommendedName>
        <fullName evidence="4">histidine kinase</fullName>
        <ecNumber evidence="4">2.7.13.3</ecNumber>
    </recommendedName>
</protein>
<dbReference type="SUPFAM" id="SSF55785">
    <property type="entry name" value="PYP-like sensor domain (PAS domain)"/>
    <property type="match status" value="1"/>
</dbReference>
<gene>
    <name evidence="19" type="ORF">AVDCRST_MAG18-3476</name>
</gene>
<evidence type="ECO:0000256" key="8">
    <source>
        <dbReference type="ARBA" id="ARBA00022692"/>
    </source>
</evidence>
<dbReference type="FunFam" id="3.30.565.10:FF:000006">
    <property type="entry name" value="Sensor histidine kinase WalK"/>
    <property type="match status" value="1"/>
</dbReference>
<evidence type="ECO:0000256" key="10">
    <source>
        <dbReference type="ARBA" id="ARBA00022777"/>
    </source>
</evidence>
<evidence type="ECO:0000256" key="5">
    <source>
        <dbReference type="ARBA" id="ARBA00022475"/>
    </source>
</evidence>
<dbReference type="CDD" id="cd00130">
    <property type="entry name" value="PAS"/>
    <property type="match status" value="1"/>
</dbReference>
<dbReference type="Pfam" id="PF02518">
    <property type="entry name" value="HATPase_c"/>
    <property type="match status" value="1"/>
</dbReference>
<dbReference type="EMBL" id="CADCWN010000270">
    <property type="protein sequence ID" value="CAA9583454.1"/>
    <property type="molecule type" value="Genomic_DNA"/>
</dbReference>
<evidence type="ECO:0000256" key="15">
    <source>
        <dbReference type="SAM" id="Phobius"/>
    </source>
</evidence>
<dbReference type="CDD" id="cd06225">
    <property type="entry name" value="HAMP"/>
    <property type="match status" value="1"/>
</dbReference>
<dbReference type="SMART" id="SM00091">
    <property type="entry name" value="PAS"/>
    <property type="match status" value="1"/>
</dbReference>
<evidence type="ECO:0000256" key="9">
    <source>
        <dbReference type="ARBA" id="ARBA00022741"/>
    </source>
</evidence>
<sequence length="602" mass="64391">MSRTIGLRSRLLLTTVPLVLVATTLLALYLIQIARELYVTGAETQLLGQSRLVAGTAAGSWEDRAALDDLAKELSPLAGNRITIIARDGTVLGDSAVDPATMDNHADRPEVRAVLTDQRGLSVRYSTSVGREFIYAAVPIVRDATVVGVARVAQPLDRVNAQIARLRLVALIGVAFSGVLAAALAGLLSRYIIQPINNLTAVTSGMAAGDLDRRADPRGTDEIGRLGLTFNRMADELRETIGIISDERAKLAAILETMGDGLLMIDHDGEIVLANSAAERLMTPVIRPQRARPRREARGRALIEVAHDHELPRLVREARQRGQVSSMLLELSGGRRTIRAVAAPVRGVAGGPVLLVLQDLTEVRRLETARRDFVANISHELRTPLASLKALVETLDGGAIEDDEAARHFLSLMNGEVDHLTQLVRELLELSRIESGQVPLDRAPIAPCDLIELAVARLATQAERANLDLTVEDCDNLPPVLADRERVSQIFLNLLHNAIKFTPAGGRIAVGAECQGGAVAFHVCDSGTGVDPDDLPRIFERFYKADKARSGGGTGLGLAIAKHLVGAHGGILSAQNNTDGPGATFTFTLPLVTEGGGEQGKE</sequence>
<feature type="domain" description="PAS" evidence="17">
    <location>
        <begin position="247"/>
        <end position="282"/>
    </location>
</feature>
<dbReference type="Pfam" id="PF00989">
    <property type="entry name" value="PAS"/>
    <property type="match status" value="1"/>
</dbReference>
<comment type="subcellular location">
    <subcellularLocation>
        <location evidence="3">Cell membrane</location>
    </subcellularLocation>
    <subcellularLocation>
        <location evidence="2">Membrane</location>
        <topology evidence="2">Multi-pass membrane protein</topology>
    </subcellularLocation>
</comment>
<dbReference type="GO" id="GO:0000155">
    <property type="term" value="F:phosphorelay sensor kinase activity"/>
    <property type="evidence" value="ECO:0007669"/>
    <property type="project" value="InterPro"/>
</dbReference>
<keyword evidence="6" id="KW-0597">Phosphoprotein</keyword>
<evidence type="ECO:0000259" key="16">
    <source>
        <dbReference type="PROSITE" id="PS50109"/>
    </source>
</evidence>
<keyword evidence="7 19" id="KW-0808">Transferase</keyword>
<dbReference type="InterPro" id="IPR003594">
    <property type="entry name" value="HATPase_dom"/>
</dbReference>
<dbReference type="Gene3D" id="1.10.287.130">
    <property type="match status" value="1"/>
</dbReference>
<keyword evidence="9" id="KW-0547">Nucleotide-binding</keyword>
<evidence type="ECO:0000256" key="3">
    <source>
        <dbReference type="ARBA" id="ARBA00004236"/>
    </source>
</evidence>
<dbReference type="SUPFAM" id="SSF55874">
    <property type="entry name" value="ATPase domain of HSP90 chaperone/DNA topoisomerase II/histidine kinase"/>
    <property type="match status" value="1"/>
</dbReference>
<evidence type="ECO:0000259" key="18">
    <source>
        <dbReference type="PROSITE" id="PS50885"/>
    </source>
</evidence>
<evidence type="ECO:0000313" key="19">
    <source>
        <dbReference type="EMBL" id="CAA9583454.1"/>
    </source>
</evidence>
<evidence type="ECO:0000256" key="14">
    <source>
        <dbReference type="ARBA" id="ARBA00023136"/>
    </source>
</evidence>
<dbReference type="PRINTS" id="PR00344">
    <property type="entry name" value="BCTRLSENSOR"/>
</dbReference>
<dbReference type="GO" id="GO:0007234">
    <property type="term" value="P:osmosensory signaling via phosphorelay pathway"/>
    <property type="evidence" value="ECO:0007669"/>
    <property type="project" value="TreeGrafter"/>
</dbReference>
<dbReference type="InterPro" id="IPR036890">
    <property type="entry name" value="HATPase_C_sf"/>
</dbReference>
<dbReference type="GO" id="GO:0006355">
    <property type="term" value="P:regulation of DNA-templated transcription"/>
    <property type="evidence" value="ECO:0007669"/>
    <property type="project" value="InterPro"/>
</dbReference>
<name>A0A6J4VMU8_9BACT</name>
<dbReference type="GO" id="GO:0000156">
    <property type="term" value="F:phosphorelay response regulator activity"/>
    <property type="evidence" value="ECO:0007669"/>
    <property type="project" value="TreeGrafter"/>
</dbReference>
<keyword evidence="5" id="KW-1003">Cell membrane</keyword>
<evidence type="ECO:0000256" key="13">
    <source>
        <dbReference type="ARBA" id="ARBA00023012"/>
    </source>
</evidence>
<dbReference type="InterPro" id="IPR005467">
    <property type="entry name" value="His_kinase_dom"/>
</dbReference>
<evidence type="ECO:0000256" key="1">
    <source>
        <dbReference type="ARBA" id="ARBA00000085"/>
    </source>
</evidence>
<dbReference type="PROSITE" id="PS50885">
    <property type="entry name" value="HAMP"/>
    <property type="match status" value="1"/>
</dbReference>
<evidence type="ECO:0000256" key="7">
    <source>
        <dbReference type="ARBA" id="ARBA00022679"/>
    </source>
</evidence>
<dbReference type="PANTHER" id="PTHR42878:SF7">
    <property type="entry name" value="SENSOR HISTIDINE KINASE GLRK"/>
    <property type="match status" value="1"/>
</dbReference>
<reference evidence="19" key="1">
    <citation type="submission" date="2020-02" db="EMBL/GenBank/DDBJ databases">
        <authorList>
            <person name="Meier V. D."/>
        </authorList>
    </citation>
    <scope>NUCLEOTIDE SEQUENCE</scope>
    <source>
        <strain evidence="19">AVDCRST_MAG18</strain>
    </source>
</reference>
<dbReference type="PROSITE" id="PS50112">
    <property type="entry name" value="PAS"/>
    <property type="match status" value="1"/>
</dbReference>
<dbReference type="InterPro" id="IPR004358">
    <property type="entry name" value="Sig_transdc_His_kin-like_C"/>
</dbReference>
<dbReference type="SUPFAM" id="SSF158472">
    <property type="entry name" value="HAMP domain-like"/>
    <property type="match status" value="1"/>
</dbReference>
<evidence type="ECO:0000256" key="4">
    <source>
        <dbReference type="ARBA" id="ARBA00012438"/>
    </source>
</evidence>
<dbReference type="Pfam" id="PF00672">
    <property type="entry name" value="HAMP"/>
    <property type="match status" value="1"/>
</dbReference>
<accession>A0A6J4VMU8</accession>
<dbReference type="InterPro" id="IPR035965">
    <property type="entry name" value="PAS-like_dom_sf"/>
</dbReference>
<dbReference type="SUPFAM" id="SSF47384">
    <property type="entry name" value="Homodimeric domain of signal transducing histidine kinase"/>
    <property type="match status" value="1"/>
</dbReference>
<dbReference type="InterPro" id="IPR003661">
    <property type="entry name" value="HisK_dim/P_dom"/>
</dbReference>
<dbReference type="SMART" id="SM00304">
    <property type="entry name" value="HAMP"/>
    <property type="match status" value="1"/>
</dbReference>
<dbReference type="CDD" id="cd00082">
    <property type="entry name" value="HisKA"/>
    <property type="match status" value="1"/>
</dbReference>
<feature type="domain" description="HAMP" evidence="18">
    <location>
        <begin position="190"/>
        <end position="242"/>
    </location>
</feature>
<keyword evidence="13" id="KW-0902">Two-component regulatory system</keyword>
<keyword evidence="14 15" id="KW-0472">Membrane</keyword>
<dbReference type="Gene3D" id="3.30.565.10">
    <property type="entry name" value="Histidine kinase-like ATPase, C-terminal domain"/>
    <property type="match status" value="1"/>
</dbReference>
<organism evidence="19">
    <name type="scientific">uncultured Thermomicrobiales bacterium</name>
    <dbReference type="NCBI Taxonomy" id="1645740"/>
    <lineage>
        <taxon>Bacteria</taxon>
        <taxon>Pseudomonadati</taxon>
        <taxon>Thermomicrobiota</taxon>
        <taxon>Thermomicrobia</taxon>
        <taxon>Thermomicrobiales</taxon>
        <taxon>environmental samples</taxon>
    </lineage>
</organism>
<evidence type="ECO:0000256" key="6">
    <source>
        <dbReference type="ARBA" id="ARBA00022553"/>
    </source>
</evidence>
<dbReference type="SMART" id="SM00388">
    <property type="entry name" value="HisKA"/>
    <property type="match status" value="1"/>
</dbReference>
<dbReference type="AlphaFoldDB" id="A0A6J4VMU8"/>
<dbReference type="GO" id="GO:0030295">
    <property type="term" value="F:protein kinase activator activity"/>
    <property type="evidence" value="ECO:0007669"/>
    <property type="project" value="TreeGrafter"/>
</dbReference>
<dbReference type="InterPro" id="IPR050351">
    <property type="entry name" value="BphY/WalK/GraS-like"/>
</dbReference>
<dbReference type="InterPro" id="IPR003660">
    <property type="entry name" value="HAMP_dom"/>
</dbReference>
<dbReference type="PROSITE" id="PS50109">
    <property type="entry name" value="HIS_KIN"/>
    <property type="match status" value="1"/>
</dbReference>
<evidence type="ECO:0000256" key="12">
    <source>
        <dbReference type="ARBA" id="ARBA00022989"/>
    </source>
</evidence>
<comment type="catalytic activity">
    <reaction evidence="1">
        <text>ATP + protein L-histidine = ADP + protein N-phospho-L-histidine.</text>
        <dbReference type="EC" id="2.7.13.3"/>
    </reaction>
</comment>
<keyword evidence="11" id="KW-0067">ATP-binding</keyword>
<keyword evidence="8 15" id="KW-0812">Transmembrane</keyword>
<dbReference type="GO" id="GO:0005886">
    <property type="term" value="C:plasma membrane"/>
    <property type="evidence" value="ECO:0007669"/>
    <property type="project" value="UniProtKB-SubCell"/>
</dbReference>
<proteinExistence type="predicted"/>
<dbReference type="CDD" id="cd00075">
    <property type="entry name" value="HATPase"/>
    <property type="match status" value="1"/>
</dbReference>
<dbReference type="InterPro" id="IPR013767">
    <property type="entry name" value="PAS_fold"/>
</dbReference>
<dbReference type="SMART" id="SM00387">
    <property type="entry name" value="HATPase_c"/>
    <property type="match status" value="1"/>
</dbReference>
<evidence type="ECO:0000259" key="17">
    <source>
        <dbReference type="PROSITE" id="PS50112"/>
    </source>
</evidence>
<dbReference type="Pfam" id="PF00512">
    <property type="entry name" value="HisKA"/>
    <property type="match status" value="1"/>
</dbReference>
<feature type="transmembrane region" description="Helical" evidence="15">
    <location>
        <begin position="12"/>
        <end position="31"/>
    </location>
</feature>
<keyword evidence="12 15" id="KW-1133">Transmembrane helix</keyword>
<feature type="transmembrane region" description="Helical" evidence="15">
    <location>
        <begin position="168"/>
        <end position="193"/>
    </location>
</feature>
<dbReference type="GO" id="GO:0005524">
    <property type="term" value="F:ATP binding"/>
    <property type="evidence" value="ECO:0007669"/>
    <property type="project" value="UniProtKB-KW"/>
</dbReference>
<dbReference type="EC" id="2.7.13.3" evidence="4"/>